<dbReference type="Pfam" id="PF13460">
    <property type="entry name" value="NAD_binding_10"/>
    <property type="match status" value="1"/>
</dbReference>
<dbReference type="Gene3D" id="3.40.50.720">
    <property type="entry name" value="NAD(P)-binding Rossmann-like Domain"/>
    <property type="match status" value="1"/>
</dbReference>
<accession>A0A6H0XM51</accession>
<dbReference type="GO" id="GO:0042602">
    <property type="term" value="F:riboflavin reductase (NADPH) activity"/>
    <property type="evidence" value="ECO:0007669"/>
    <property type="project" value="TreeGrafter"/>
</dbReference>
<sequence>MHILVVGATGPSGVAFIDTALQAGHELTIYARSPKKLSWEVLNNPKVHLVEGSFEDADAARKAVVCGAEALVSCAGPVFGNSTKGTPIADFYARIYKLIQSEDGSKIRRCLILSTPSYPSSKDGSSLRLYLIVMVIWTLVNFMYNEIIASSKVTAAQPADQIGWTIYRVPILTNSAARPVHAGYKGDGKDGIFLSRQSLAVWLVQELKDSKWIGQEPLLSDA</sequence>
<evidence type="ECO:0000313" key="4">
    <source>
        <dbReference type="Proteomes" id="UP000503462"/>
    </source>
</evidence>
<dbReference type="OrthoDB" id="10254221at2759"/>
<name>A0A6H0XM51_9PEZI</name>
<reference evidence="3 4" key="1">
    <citation type="journal article" date="2016" name="Sci. Rep.">
        <title>Peltaster fructicola genome reveals evolution from an invasive phytopathogen to an ectophytic parasite.</title>
        <authorList>
            <person name="Xu C."/>
            <person name="Chen H."/>
            <person name="Gleason M.L."/>
            <person name="Xu J.R."/>
            <person name="Liu H."/>
            <person name="Zhang R."/>
            <person name="Sun G."/>
        </authorList>
    </citation>
    <scope>NUCLEOTIDE SEQUENCE [LARGE SCALE GENOMIC DNA]</scope>
    <source>
        <strain evidence="3 4">LNHT1506</strain>
    </source>
</reference>
<feature type="domain" description="NAD(P)-binding" evidence="2">
    <location>
        <begin position="7"/>
        <end position="209"/>
    </location>
</feature>
<organism evidence="3 4">
    <name type="scientific">Peltaster fructicola</name>
    <dbReference type="NCBI Taxonomy" id="286661"/>
    <lineage>
        <taxon>Eukaryota</taxon>
        <taxon>Fungi</taxon>
        <taxon>Dikarya</taxon>
        <taxon>Ascomycota</taxon>
        <taxon>Pezizomycotina</taxon>
        <taxon>Dothideomycetes</taxon>
        <taxon>Dothideomycetes incertae sedis</taxon>
        <taxon>Peltaster</taxon>
    </lineage>
</organism>
<dbReference type="SUPFAM" id="SSF51735">
    <property type="entry name" value="NAD(P)-binding Rossmann-fold domains"/>
    <property type="match status" value="1"/>
</dbReference>
<gene>
    <name evidence="3" type="ORF">AMS68_001215</name>
</gene>
<dbReference type="GO" id="GO:0004074">
    <property type="term" value="F:biliverdin reductase [NAD(P)H] activity"/>
    <property type="evidence" value="ECO:0007669"/>
    <property type="project" value="TreeGrafter"/>
</dbReference>
<proteinExistence type="inferred from homology"/>
<protein>
    <recommendedName>
        <fullName evidence="2">NAD(P)-binding domain-containing protein</fullName>
    </recommendedName>
</protein>
<dbReference type="InterPro" id="IPR036291">
    <property type="entry name" value="NAD(P)-bd_dom_sf"/>
</dbReference>
<dbReference type="InterPro" id="IPR051606">
    <property type="entry name" value="Polyketide_Oxido-like"/>
</dbReference>
<evidence type="ECO:0000256" key="1">
    <source>
        <dbReference type="ARBA" id="ARBA00038376"/>
    </source>
</evidence>
<dbReference type="Proteomes" id="UP000503462">
    <property type="component" value="Chromosome 1"/>
</dbReference>
<dbReference type="EMBL" id="CP051139">
    <property type="protein sequence ID" value="QIW95697.1"/>
    <property type="molecule type" value="Genomic_DNA"/>
</dbReference>
<dbReference type="InterPro" id="IPR016040">
    <property type="entry name" value="NAD(P)-bd_dom"/>
</dbReference>
<comment type="similarity">
    <text evidence="1">Belongs to the avfA family.</text>
</comment>
<evidence type="ECO:0000259" key="2">
    <source>
        <dbReference type="Pfam" id="PF13460"/>
    </source>
</evidence>
<dbReference type="AlphaFoldDB" id="A0A6H0XM51"/>
<keyword evidence="4" id="KW-1185">Reference proteome</keyword>
<dbReference type="PANTHER" id="PTHR43355">
    <property type="entry name" value="FLAVIN REDUCTASE (NADPH)"/>
    <property type="match status" value="1"/>
</dbReference>
<evidence type="ECO:0000313" key="3">
    <source>
        <dbReference type="EMBL" id="QIW95697.1"/>
    </source>
</evidence>
<dbReference type="PANTHER" id="PTHR43355:SF2">
    <property type="entry name" value="FLAVIN REDUCTASE (NADPH)"/>
    <property type="match status" value="1"/>
</dbReference>